<dbReference type="AlphaFoldDB" id="A0A7X5ZPP1"/>
<feature type="region of interest" description="Disordered" evidence="1">
    <location>
        <begin position="52"/>
        <end position="77"/>
    </location>
</feature>
<accession>A0A7X5ZPP1</accession>
<organism evidence="3 4">
    <name type="scientific">Saccharomonospora amisosensis</name>
    <dbReference type="NCBI Taxonomy" id="1128677"/>
    <lineage>
        <taxon>Bacteria</taxon>
        <taxon>Bacillati</taxon>
        <taxon>Actinomycetota</taxon>
        <taxon>Actinomycetes</taxon>
        <taxon>Pseudonocardiales</taxon>
        <taxon>Pseudonocardiaceae</taxon>
        <taxon>Saccharomonospora</taxon>
    </lineage>
</organism>
<keyword evidence="2" id="KW-0732">Signal</keyword>
<dbReference type="Proteomes" id="UP000545493">
    <property type="component" value="Unassembled WGS sequence"/>
</dbReference>
<feature type="compositionally biased region" description="Polar residues" evidence="1">
    <location>
        <begin position="56"/>
        <end position="77"/>
    </location>
</feature>
<evidence type="ECO:0000256" key="2">
    <source>
        <dbReference type="SAM" id="SignalP"/>
    </source>
</evidence>
<sequence>MLSLLAGLTSALALTGAAVYTVGQAACEPGQYVRHDSHVELVGGCVDGEQLRESGFGQTPSNGSTGTAGASHSNYRP</sequence>
<evidence type="ECO:0000256" key="1">
    <source>
        <dbReference type="SAM" id="MobiDB-lite"/>
    </source>
</evidence>
<feature type="chain" id="PRO_5030965893" evidence="2">
    <location>
        <begin position="26"/>
        <end position="77"/>
    </location>
</feature>
<protein>
    <submittedName>
        <fullName evidence="3">Uncharacterized protein</fullName>
    </submittedName>
</protein>
<keyword evidence="4" id="KW-1185">Reference proteome</keyword>
<name>A0A7X5ZPP1_9PSEU</name>
<gene>
    <name evidence="3" type="ORF">FHU38_001020</name>
</gene>
<dbReference type="EMBL" id="JAAOYM010000001">
    <property type="protein sequence ID" value="NIJ10676.1"/>
    <property type="molecule type" value="Genomic_DNA"/>
</dbReference>
<comment type="caution">
    <text evidence="3">The sequence shown here is derived from an EMBL/GenBank/DDBJ whole genome shotgun (WGS) entry which is preliminary data.</text>
</comment>
<evidence type="ECO:0000313" key="4">
    <source>
        <dbReference type="Proteomes" id="UP000545493"/>
    </source>
</evidence>
<reference evidence="3 4" key="1">
    <citation type="submission" date="2020-03" db="EMBL/GenBank/DDBJ databases">
        <title>Sequencing the genomes of 1000 actinobacteria strains.</title>
        <authorList>
            <person name="Klenk H.-P."/>
        </authorList>
    </citation>
    <scope>NUCLEOTIDE SEQUENCE [LARGE SCALE GENOMIC DNA]</scope>
    <source>
        <strain evidence="3 4">DSM 45685</strain>
    </source>
</reference>
<evidence type="ECO:0000313" key="3">
    <source>
        <dbReference type="EMBL" id="NIJ10676.1"/>
    </source>
</evidence>
<feature type="signal peptide" evidence="2">
    <location>
        <begin position="1"/>
        <end position="25"/>
    </location>
</feature>
<proteinExistence type="predicted"/>